<dbReference type="AlphaFoldDB" id="A0A926NES1"/>
<dbReference type="Proteomes" id="UP000626844">
    <property type="component" value="Unassembled WGS sequence"/>
</dbReference>
<dbReference type="PANTHER" id="PTHR34473:SF2">
    <property type="entry name" value="UPF0699 TRANSMEMBRANE PROTEIN YDBT"/>
    <property type="match status" value="1"/>
</dbReference>
<sequence length="159" mass="18286">MRSAPKNQISPKALTVWKLSSSVFHGISLLVVIGIYILKYFFDWPYWIPVSVTIVWAISAILSIFIIPKLRHRIWRYEVFEHEIDLQFGVFVVKRVLVPMVRVQHVDTQQGPLLKKYKLATVTISTAATTHVIPALNLEEADQLRDFISKLARVTDDDV</sequence>
<dbReference type="Pfam" id="PF03703">
    <property type="entry name" value="bPH_2"/>
    <property type="match status" value="1"/>
</dbReference>
<feature type="domain" description="YdbS-like PH" evidence="2">
    <location>
        <begin position="73"/>
        <end position="148"/>
    </location>
</feature>
<accession>A0A926NES1</accession>
<evidence type="ECO:0000259" key="2">
    <source>
        <dbReference type="Pfam" id="PF03703"/>
    </source>
</evidence>
<comment type="caution">
    <text evidence="3">The sequence shown here is derived from an EMBL/GenBank/DDBJ whole genome shotgun (WGS) entry which is preliminary data.</text>
</comment>
<reference evidence="3" key="1">
    <citation type="submission" date="2020-09" db="EMBL/GenBank/DDBJ databases">
        <title>A novel bacterium of genus Bacillus, isolated from South China Sea.</title>
        <authorList>
            <person name="Huang H."/>
            <person name="Mo K."/>
            <person name="Hu Y."/>
        </authorList>
    </citation>
    <scope>NUCLEOTIDE SEQUENCE</scope>
    <source>
        <strain evidence="3">IB182487</strain>
    </source>
</reference>
<keyword evidence="4" id="KW-1185">Reference proteome</keyword>
<evidence type="ECO:0000256" key="1">
    <source>
        <dbReference type="SAM" id="Phobius"/>
    </source>
</evidence>
<protein>
    <submittedName>
        <fullName evidence="3">PH domain-containing protein</fullName>
    </submittedName>
</protein>
<dbReference type="InterPro" id="IPR005182">
    <property type="entry name" value="YdbS-like_PH"/>
</dbReference>
<organism evidence="3 4">
    <name type="scientific">Metabacillus arenae</name>
    <dbReference type="NCBI Taxonomy" id="2771434"/>
    <lineage>
        <taxon>Bacteria</taxon>
        <taxon>Bacillati</taxon>
        <taxon>Bacillota</taxon>
        <taxon>Bacilli</taxon>
        <taxon>Bacillales</taxon>
        <taxon>Bacillaceae</taxon>
        <taxon>Metabacillus</taxon>
    </lineage>
</organism>
<proteinExistence type="predicted"/>
<keyword evidence="1" id="KW-1133">Transmembrane helix</keyword>
<keyword evidence="1" id="KW-0812">Transmembrane</keyword>
<feature type="transmembrane region" description="Helical" evidence="1">
    <location>
        <begin position="21"/>
        <end position="38"/>
    </location>
</feature>
<dbReference type="EMBL" id="JACXAI010000026">
    <property type="protein sequence ID" value="MBD1382154.1"/>
    <property type="molecule type" value="Genomic_DNA"/>
</dbReference>
<dbReference type="RefSeq" id="WP_191160067.1">
    <property type="nucleotide sequence ID" value="NZ_JACXAI010000026.1"/>
</dbReference>
<dbReference type="PANTHER" id="PTHR34473">
    <property type="entry name" value="UPF0699 TRANSMEMBRANE PROTEIN YDBS"/>
    <property type="match status" value="1"/>
</dbReference>
<evidence type="ECO:0000313" key="3">
    <source>
        <dbReference type="EMBL" id="MBD1382154.1"/>
    </source>
</evidence>
<name>A0A926NES1_9BACI</name>
<feature type="transmembrane region" description="Helical" evidence="1">
    <location>
        <begin position="44"/>
        <end position="67"/>
    </location>
</feature>
<gene>
    <name evidence="3" type="ORF">IC621_18185</name>
</gene>
<keyword evidence="1" id="KW-0472">Membrane</keyword>
<evidence type="ECO:0000313" key="4">
    <source>
        <dbReference type="Proteomes" id="UP000626844"/>
    </source>
</evidence>